<keyword evidence="1" id="KW-1185">Reference proteome</keyword>
<reference evidence="2" key="1">
    <citation type="submission" date="2022-11" db="UniProtKB">
        <authorList>
            <consortium name="WormBaseParasite"/>
        </authorList>
    </citation>
    <scope>IDENTIFICATION</scope>
</reference>
<organism evidence="1 2">
    <name type="scientific">Parascaris univalens</name>
    <name type="common">Nematode worm</name>
    <dbReference type="NCBI Taxonomy" id="6257"/>
    <lineage>
        <taxon>Eukaryota</taxon>
        <taxon>Metazoa</taxon>
        <taxon>Ecdysozoa</taxon>
        <taxon>Nematoda</taxon>
        <taxon>Chromadorea</taxon>
        <taxon>Rhabditida</taxon>
        <taxon>Spirurina</taxon>
        <taxon>Ascaridomorpha</taxon>
        <taxon>Ascaridoidea</taxon>
        <taxon>Ascarididae</taxon>
        <taxon>Parascaris</taxon>
    </lineage>
</organism>
<dbReference type="AlphaFoldDB" id="A0A915AGY9"/>
<proteinExistence type="predicted"/>
<dbReference type="SMART" id="SM00015">
    <property type="entry name" value="IQ"/>
    <property type="match status" value="1"/>
</dbReference>
<dbReference type="Proteomes" id="UP000887569">
    <property type="component" value="Unplaced"/>
</dbReference>
<evidence type="ECO:0000313" key="1">
    <source>
        <dbReference type="Proteomes" id="UP000887569"/>
    </source>
</evidence>
<accession>A0A915AGY9</accession>
<dbReference type="Pfam" id="PF00612">
    <property type="entry name" value="IQ"/>
    <property type="match status" value="1"/>
</dbReference>
<dbReference type="InterPro" id="IPR000048">
    <property type="entry name" value="IQ_motif_EF-hand-BS"/>
</dbReference>
<evidence type="ECO:0000313" key="2">
    <source>
        <dbReference type="WBParaSite" id="PgR008_g094_t02"/>
    </source>
</evidence>
<name>A0A915AGY9_PARUN</name>
<sequence>MIHRAHIMKFSLCHARRYVEVKQPQSYKRYRQRQISRKFQIEHKRCSKAAIIIQSCVRGYLARRRYNEMRKRKLEKP</sequence>
<dbReference type="WBParaSite" id="PgR008_g094_t02">
    <property type="protein sequence ID" value="PgR008_g094_t02"/>
    <property type="gene ID" value="PgR008_g094"/>
</dbReference>
<dbReference type="PROSITE" id="PS50096">
    <property type="entry name" value="IQ"/>
    <property type="match status" value="1"/>
</dbReference>
<protein>
    <submittedName>
        <fullName evidence="2">Uncharacterized protein</fullName>
    </submittedName>
</protein>
<dbReference type="Gene3D" id="1.20.5.190">
    <property type="match status" value="1"/>
</dbReference>